<evidence type="ECO:0000313" key="2">
    <source>
        <dbReference type="EMBL" id="ABE73735.1"/>
    </source>
</evidence>
<dbReference type="Pfam" id="PF13649">
    <property type="entry name" value="Methyltransf_25"/>
    <property type="match status" value="1"/>
</dbReference>
<dbReference type="GO" id="GO:0008168">
    <property type="term" value="F:methyltransferase activity"/>
    <property type="evidence" value="ECO:0007669"/>
    <property type="project" value="UniProtKB-KW"/>
</dbReference>
<proteinExistence type="predicted"/>
<organism evidence="2">
    <name type="scientific">Parazoarcus communis</name>
    <dbReference type="NCBI Taxonomy" id="41977"/>
    <lineage>
        <taxon>Bacteria</taxon>
        <taxon>Pseudomonadati</taxon>
        <taxon>Pseudomonadota</taxon>
        <taxon>Betaproteobacteria</taxon>
        <taxon>Rhodocyclales</taxon>
        <taxon>Zoogloeaceae</taxon>
        <taxon>Parazoarcus</taxon>
    </lineage>
</organism>
<accession>Q1KY49</accession>
<name>Q1KY49_9RHOO</name>
<feature type="non-terminal residue" evidence="2">
    <location>
        <position position="1"/>
    </location>
</feature>
<keyword evidence="2" id="KW-0489">Methyltransferase</keyword>
<protein>
    <submittedName>
        <fullName evidence="2">Putative SAM-dependent methyltransferase</fullName>
    </submittedName>
</protein>
<reference evidence="2" key="1">
    <citation type="journal article" date="2006" name="J. Bacteriol.">
        <title>Class 1 integrons potentially predating the association with tn402-like transposition genes are present in a sediment microbial community.</title>
        <authorList>
            <person name="Stokes H.W."/>
            <person name="Nesbo C.L."/>
            <person name="Holley M."/>
            <person name="Bahl M.I."/>
            <person name="Gillings M.R."/>
            <person name="Boucher Y."/>
        </authorList>
    </citation>
    <scope>NUCLEOTIDE SEQUENCE</scope>
    <source>
        <strain evidence="2">MUL2G9</strain>
    </source>
</reference>
<dbReference type="AlphaFoldDB" id="Q1KY49"/>
<dbReference type="Gene3D" id="3.40.50.150">
    <property type="entry name" value="Vaccinia Virus protein VP39"/>
    <property type="match status" value="1"/>
</dbReference>
<dbReference type="InterPro" id="IPR029063">
    <property type="entry name" value="SAM-dependent_MTases_sf"/>
</dbReference>
<keyword evidence="2" id="KW-0808">Transferase</keyword>
<sequence>VLVHGGGVLSLRWALPVGPPPCYRVQSARFEVEGMDLKMESPMNQESIWSARYRDAGDDYLFGTAPNRFLAHRAGLLQDGRTALSVADGEGRNSVWLAEQGLEVTAIEISAVAIEKAQRLARGRNVDVHCLQADMLAPGWPPASMHDAFDWVIGIFIQFVGPEWRERQFDAMKQLTRPGGRILLQGYTPKQLEYRTGGPSAVENLYTTELLREAFADWVIEELTEYEDDVDEGHGHRGRSALIGMVARKPGG</sequence>
<evidence type="ECO:0000259" key="1">
    <source>
        <dbReference type="Pfam" id="PF13649"/>
    </source>
</evidence>
<dbReference type="CDD" id="cd02440">
    <property type="entry name" value="AdoMet_MTases"/>
    <property type="match status" value="1"/>
</dbReference>
<dbReference type="InterPro" id="IPR041698">
    <property type="entry name" value="Methyltransf_25"/>
</dbReference>
<dbReference type="SUPFAM" id="SSF53335">
    <property type="entry name" value="S-adenosyl-L-methionine-dependent methyltransferases"/>
    <property type="match status" value="1"/>
</dbReference>
<dbReference type="GO" id="GO:0032259">
    <property type="term" value="P:methylation"/>
    <property type="evidence" value="ECO:0007669"/>
    <property type="project" value="UniProtKB-KW"/>
</dbReference>
<feature type="domain" description="Methyltransferase" evidence="1">
    <location>
        <begin position="84"/>
        <end position="180"/>
    </location>
</feature>
<dbReference type="EMBL" id="DQ372711">
    <property type="protein sequence ID" value="ABE73735.1"/>
    <property type="molecule type" value="Genomic_DNA"/>
</dbReference>